<dbReference type="PANTHER" id="PTHR16537:SF1">
    <property type="entry name" value="PROTEIN ZNRD2"/>
    <property type="match status" value="1"/>
</dbReference>
<dbReference type="InParanoid" id="A0A2P6NXB6"/>
<organism evidence="2 3">
    <name type="scientific">Planoprotostelium fungivorum</name>
    <dbReference type="NCBI Taxonomy" id="1890364"/>
    <lineage>
        <taxon>Eukaryota</taxon>
        <taxon>Amoebozoa</taxon>
        <taxon>Evosea</taxon>
        <taxon>Variosea</taxon>
        <taxon>Cavosteliida</taxon>
        <taxon>Cavosteliaceae</taxon>
        <taxon>Planoprotostelium</taxon>
    </lineage>
</organism>
<dbReference type="EMBL" id="MDYQ01000009">
    <property type="protein sequence ID" value="PRP88603.1"/>
    <property type="molecule type" value="Genomic_DNA"/>
</dbReference>
<protein>
    <submittedName>
        <fullName evidence="2">Uncharacterized protein</fullName>
    </submittedName>
</protein>
<feature type="region of interest" description="Disordered" evidence="1">
    <location>
        <begin position="206"/>
        <end position="268"/>
    </location>
</feature>
<accession>A0A2P6NXB6</accession>
<dbReference type="Pfam" id="PF06677">
    <property type="entry name" value="Auto_anti-p27"/>
    <property type="match status" value="2"/>
</dbReference>
<evidence type="ECO:0000256" key="1">
    <source>
        <dbReference type="SAM" id="MobiDB-lite"/>
    </source>
</evidence>
<dbReference type="PANTHER" id="PTHR16537">
    <property type="entry name" value="SJOEGREN SYNDROME/SCLERODERMA AUTOANTIGEN 1"/>
    <property type="match status" value="1"/>
</dbReference>
<keyword evidence="3" id="KW-1185">Reference proteome</keyword>
<gene>
    <name evidence="2" type="ORF">PROFUN_03014</name>
</gene>
<feature type="compositionally biased region" description="Basic and acidic residues" evidence="1">
    <location>
        <begin position="249"/>
        <end position="268"/>
    </location>
</feature>
<feature type="compositionally biased region" description="Low complexity" evidence="1">
    <location>
        <begin position="113"/>
        <end position="130"/>
    </location>
</feature>
<dbReference type="InterPro" id="IPR051888">
    <property type="entry name" value="UPF0148_domain"/>
</dbReference>
<dbReference type="InterPro" id="IPR009563">
    <property type="entry name" value="SSSCA1"/>
</dbReference>
<sequence>MDSTIELEEDDYWDSIRTQKRQEPPRKEISGLLGQKMLQGWTLLAESCPSIECFNPLVERKKDHTILCVNCEKNFNRETISGEMVFLPVTAPAPAPVPVASTLQPTPAPTPQPSTTSSSVPQSSTPSTNTEDNAIQQRLQHSRNSSSLISKKLLEGWSMLQESCPVCQVPLMRNREGEMTCVVCNMRVIKQSEFDPTKYRVAEGQTAPQVYSAPRPATATQPAHEEPASKRQEVEERREIQPEPVSFQSKERKGETRGDGREAELDSAEVLERAVDQVYLEIKKATENLQSGRDKKESLDILSSSAVALAALLRVPQH</sequence>
<evidence type="ECO:0000313" key="3">
    <source>
        <dbReference type="Proteomes" id="UP000241769"/>
    </source>
</evidence>
<reference evidence="2 3" key="1">
    <citation type="journal article" date="2018" name="Genome Biol. Evol.">
        <title>Multiple Roots of Fruiting Body Formation in Amoebozoa.</title>
        <authorList>
            <person name="Hillmann F."/>
            <person name="Forbes G."/>
            <person name="Novohradska S."/>
            <person name="Ferling I."/>
            <person name="Riege K."/>
            <person name="Groth M."/>
            <person name="Westermann M."/>
            <person name="Marz M."/>
            <person name="Spaller T."/>
            <person name="Winckler T."/>
            <person name="Schaap P."/>
            <person name="Glockner G."/>
        </authorList>
    </citation>
    <scope>NUCLEOTIDE SEQUENCE [LARGE SCALE GENOMIC DNA]</scope>
    <source>
        <strain evidence="2 3">Jena</strain>
    </source>
</reference>
<dbReference type="Proteomes" id="UP000241769">
    <property type="component" value="Unassembled WGS sequence"/>
</dbReference>
<evidence type="ECO:0000313" key="2">
    <source>
        <dbReference type="EMBL" id="PRP88603.1"/>
    </source>
</evidence>
<feature type="region of interest" description="Disordered" evidence="1">
    <location>
        <begin position="98"/>
        <end position="132"/>
    </location>
</feature>
<name>A0A2P6NXB6_9EUKA</name>
<feature type="compositionally biased region" description="Basic and acidic residues" evidence="1">
    <location>
        <begin position="223"/>
        <end position="241"/>
    </location>
</feature>
<proteinExistence type="predicted"/>
<dbReference type="OrthoDB" id="28939at2759"/>
<dbReference type="AlphaFoldDB" id="A0A2P6NXB6"/>
<comment type="caution">
    <text evidence="2">The sequence shown here is derived from an EMBL/GenBank/DDBJ whole genome shotgun (WGS) entry which is preliminary data.</text>
</comment>
<dbReference type="STRING" id="1890364.A0A2P6NXB6"/>